<keyword evidence="5" id="KW-1185">Reference proteome</keyword>
<evidence type="ECO:0000259" key="3">
    <source>
        <dbReference type="PROSITE" id="PS50977"/>
    </source>
</evidence>
<dbReference type="RefSeq" id="WP_091974396.1">
    <property type="nucleotide sequence ID" value="NZ_CAUWDX010000009.1"/>
</dbReference>
<dbReference type="GO" id="GO:0003677">
    <property type="term" value="F:DNA binding"/>
    <property type="evidence" value="ECO:0007669"/>
    <property type="project" value="UniProtKB-UniRule"/>
</dbReference>
<feature type="DNA-binding region" description="H-T-H motif" evidence="2">
    <location>
        <begin position="28"/>
        <end position="47"/>
    </location>
</feature>
<dbReference type="PANTHER" id="PTHR43479:SF11">
    <property type="entry name" value="ACREF_ENVCD OPERON REPRESSOR-RELATED"/>
    <property type="match status" value="1"/>
</dbReference>
<evidence type="ECO:0000256" key="1">
    <source>
        <dbReference type="ARBA" id="ARBA00023125"/>
    </source>
</evidence>
<dbReference type="STRING" id="215200.SAMN05216454_10323"/>
<gene>
    <name evidence="4" type="ORF">SAMN05216454_10323</name>
</gene>
<evidence type="ECO:0000313" key="4">
    <source>
        <dbReference type="EMBL" id="SEN37831.1"/>
    </source>
</evidence>
<dbReference type="InterPro" id="IPR001647">
    <property type="entry name" value="HTH_TetR"/>
</dbReference>
<sequence length="185" mass="21251">MNVGTISREKIIEKSQKIIIENGVNAISIRKVAAECNVSIGTVYNYFDSKDELLIAVIESTWKNIFHMPNGPMKFASFSECVDFVFARLQKGVVEYENFFDLHSLSAAIGKNGEGIKVIEKYFKHMEDNMLKVLENDRNIRSDAFNENFKIEKFVDIVFGMLLNSLLHKVDNRLEVVEIVNRCLY</sequence>
<accession>A0A1H8G170</accession>
<reference evidence="4 5" key="1">
    <citation type="submission" date="2016-10" db="EMBL/GenBank/DDBJ databases">
        <authorList>
            <person name="de Groot N.N."/>
        </authorList>
    </citation>
    <scope>NUCLEOTIDE SEQUENCE [LARGE SCALE GENOMIC DNA]</scope>
    <source>
        <strain evidence="4 5">Calf135</strain>
    </source>
</reference>
<dbReference type="Proteomes" id="UP000199512">
    <property type="component" value="Unassembled WGS sequence"/>
</dbReference>
<dbReference type="Gene3D" id="1.10.357.10">
    <property type="entry name" value="Tetracycline Repressor, domain 2"/>
    <property type="match status" value="1"/>
</dbReference>
<protein>
    <submittedName>
        <fullName evidence="4">Transcriptional regulator, TetR family</fullName>
    </submittedName>
</protein>
<dbReference type="AlphaFoldDB" id="A0A1H8G170"/>
<dbReference type="PROSITE" id="PS01081">
    <property type="entry name" value="HTH_TETR_1"/>
    <property type="match status" value="1"/>
</dbReference>
<evidence type="ECO:0000256" key="2">
    <source>
        <dbReference type="PROSITE-ProRule" id="PRU00335"/>
    </source>
</evidence>
<dbReference type="PROSITE" id="PS50977">
    <property type="entry name" value="HTH_TETR_2"/>
    <property type="match status" value="1"/>
</dbReference>
<organism evidence="4 5">
    <name type="scientific">Peptostreptococcus russellii</name>
    <dbReference type="NCBI Taxonomy" id="215200"/>
    <lineage>
        <taxon>Bacteria</taxon>
        <taxon>Bacillati</taxon>
        <taxon>Bacillota</taxon>
        <taxon>Clostridia</taxon>
        <taxon>Peptostreptococcales</taxon>
        <taxon>Peptostreptococcaceae</taxon>
        <taxon>Peptostreptococcus</taxon>
    </lineage>
</organism>
<keyword evidence="1 2" id="KW-0238">DNA-binding</keyword>
<dbReference type="Pfam" id="PF00440">
    <property type="entry name" value="TetR_N"/>
    <property type="match status" value="1"/>
</dbReference>
<dbReference type="PANTHER" id="PTHR43479">
    <property type="entry name" value="ACREF/ENVCD OPERON REPRESSOR-RELATED"/>
    <property type="match status" value="1"/>
</dbReference>
<dbReference type="OrthoDB" id="9812993at2"/>
<dbReference type="InterPro" id="IPR009057">
    <property type="entry name" value="Homeodomain-like_sf"/>
</dbReference>
<name>A0A1H8G170_9FIRM</name>
<dbReference type="InterPro" id="IPR023772">
    <property type="entry name" value="DNA-bd_HTH_TetR-type_CS"/>
</dbReference>
<dbReference type="InterPro" id="IPR050624">
    <property type="entry name" value="HTH-type_Tx_Regulator"/>
</dbReference>
<feature type="domain" description="HTH tetR-type" evidence="3">
    <location>
        <begin position="5"/>
        <end position="65"/>
    </location>
</feature>
<dbReference type="EMBL" id="FODF01000003">
    <property type="protein sequence ID" value="SEN37831.1"/>
    <property type="molecule type" value="Genomic_DNA"/>
</dbReference>
<evidence type="ECO:0000313" key="5">
    <source>
        <dbReference type="Proteomes" id="UP000199512"/>
    </source>
</evidence>
<dbReference type="PRINTS" id="PR00455">
    <property type="entry name" value="HTHTETR"/>
</dbReference>
<dbReference type="SUPFAM" id="SSF46689">
    <property type="entry name" value="Homeodomain-like"/>
    <property type="match status" value="1"/>
</dbReference>
<proteinExistence type="predicted"/>